<gene>
    <name evidence="1" type="ORF">HMPREF9429_00919</name>
</gene>
<dbReference type="AlphaFoldDB" id="E2ZBT7"/>
<comment type="caution">
    <text evidence="1">The sequence shown here is derived from an EMBL/GenBank/DDBJ whole genome shotgun (WGS) entry which is preliminary data.</text>
</comment>
<proteinExistence type="predicted"/>
<organism evidence="1 2">
    <name type="scientific">Megasphaera micronuciformis F0359</name>
    <dbReference type="NCBI Taxonomy" id="706434"/>
    <lineage>
        <taxon>Bacteria</taxon>
        <taxon>Bacillati</taxon>
        <taxon>Bacillota</taxon>
        <taxon>Negativicutes</taxon>
        <taxon>Veillonellales</taxon>
        <taxon>Veillonellaceae</taxon>
        <taxon>Megasphaera</taxon>
    </lineage>
</organism>
<reference evidence="1 2" key="1">
    <citation type="submission" date="2010-08" db="EMBL/GenBank/DDBJ databases">
        <authorList>
            <person name="Weinstock G."/>
            <person name="Sodergren E."/>
            <person name="Clifton S."/>
            <person name="Fulton L."/>
            <person name="Fulton B."/>
            <person name="Courtney L."/>
            <person name="Fronick C."/>
            <person name="Harrison M."/>
            <person name="Strong C."/>
            <person name="Farmer C."/>
            <person name="Delahaunty K."/>
            <person name="Markovic C."/>
            <person name="Hall O."/>
            <person name="Minx P."/>
            <person name="Tomlinson C."/>
            <person name="Mitreva M."/>
            <person name="Hou S."/>
            <person name="Chen J."/>
            <person name="Wollam A."/>
            <person name="Pepin K.H."/>
            <person name="Johnson M."/>
            <person name="Bhonagiri V."/>
            <person name="Zhang X."/>
            <person name="Suruliraj S."/>
            <person name="Warren W."/>
            <person name="Chinwalla A."/>
            <person name="Mardis E.R."/>
            <person name="Wilson R.K."/>
        </authorList>
    </citation>
    <scope>NUCLEOTIDE SEQUENCE [LARGE SCALE GENOMIC DNA]</scope>
    <source>
        <strain evidence="1 2">F0359</strain>
    </source>
</reference>
<keyword evidence="2" id="KW-1185">Reference proteome</keyword>
<sequence>MLMSLPVAASAADADNVKSEKIPVRLLSDVDVKESKTTKAEQEKETNYKVKALEDALKNGDLPVYETRPYEKATLPEGIEAVPLSPLKDGAFAVGKLHKGTGLEEVLKIYGYPQKRTETTHLLKLTYEKEDLAMRVILRKPVAPALKENNIDKNRIQTGVESVYLTKGDSVIIGDDLTIGTPVEILIRRFGRPDRLLRDTDANVYYFVYSSLSEWEDLVFAVGDRKIRRVAMMPARPPYTVRQKGVNVGTGLTKEDFTLMGFQPGSNFSRDKYNMWQTVIKRGKTEFWLYGDYGVESDGIGKVQQVFLLSNSAYTSRGITLGYHVSTLLAAYGVPNRIIAGPDGEDSVDAYYYDSPYDRETSLVFTVQHEKHYINDIILTNKPIKDIQDSLGRYGLKERKAIAKEYT</sequence>
<dbReference type="STRING" id="706434.HMPREF9429_00919"/>
<protein>
    <submittedName>
        <fullName evidence="1">Uncharacterized protein</fullName>
    </submittedName>
</protein>
<evidence type="ECO:0000313" key="1">
    <source>
        <dbReference type="EMBL" id="EFQ04315.1"/>
    </source>
</evidence>
<accession>E2ZBT7</accession>
<dbReference type="HOGENOM" id="CLU_651585_0_0_9"/>
<dbReference type="Proteomes" id="UP000003195">
    <property type="component" value="Unassembled WGS sequence"/>
</dbReference>
<dbReference type="EMBL" id="AECS01000036">
    <property type="protein sequence ID" value="EFQ04315.1"/>
    <property type="molecule type" value="Genomic_DNA"/>
</dbReference>
<dbReference type="eggNOG" id="ENOG5033MIJ">
    <property type="taxonomic scope" value="Bacteria"/>
</dbReference>
<name>E2ZBT7_9FIRM</name>
<evidence type="ECO:0000313" key="2">
    <source>
        <dbReference type="Proteomes" id="UP000003195"/>
    </source>
</evidence>